<dbReference type="InterPro" id="IPR011706">
    <property type="entry name" value="Cu-oxidase_C"/>
</dbReference>
<dbReference type="CDD" id="cd11024">
    <property type="entry name" value="CuRO_1_2DMCO_NIR_like"/>
    <property type="match status" value="1"/>
</dbReference>
<dbReference type="Proteomes" id="UP000829829">
    <property type="component" value="Chromosome 1"/>
</dbReference>
<evidence type="ECO:0000256" key="2">
    <source>
        <dbReference type="ARBA" id="ARBA00023002"/>
    </source>
</evidence>
<dbReference type="RefSeq" id="WP_141598121.1">
    <property type="nucleotide sequence ID" value="NZ_CP091953.1"/>
</dbReference>
<dbReference type="Pfam" id="PF07731">
    <property type="entry name" value="Cu-oxidase_2"/>
    <property type="match status" value="1"/>
</dbReference>
<name>A0A9Q8VY15_9LEPT</name>
<dbReference type="PANTHER" id="PTHR11709">
    <property type="entry name" value="MULTI-COPPER OXIDASE"/>
    <property type="match status" value="1"/>
</dbReference>
<dbReference type="EMBL" id="CP091957">
    <property type="protein sequence ID" value="UOG55433.1"/>
    <property type="molecule type" value="Genomic_DNA"/>
</dbReference>
<dbReference type="GO" id="GO:0016491">
    <property type="term" value="F:oxidoreductase activity"/>
    <property type="evidence" value="ECO:0007669"/>
    <property type="project" value="UniProtKB-KW"/>
</dbReference>
<dbReference type="GO" id="GO:0005507">
    <property type="term" value="F:copper ion binding"/>
    <property type="evidence" value="ECO:0007669"/>
    <property type="project" value="InterPro"/>
</dbReference>
<evidence type="ECO:0000256" key="3">
    <source>
        <dbReference type="ARBA" id="ARBA00023008"/>
    </source>
</evidence>
<proteinExistence type="predicted"/>
<accession>A0A9Q8VY15</accession>
<dbReference type="PANTHER" id="PTHR11709:SF394">
    <property type="entry name" value="FI03373P-RELATED"/>
    <property type="match status" value="1"/>
</dbReference>
<feature type="domain" description="Plastocyanin-like" evidence="5">
    <location>
        <begin position="112"/>
        <end position="214"/>
    </location>
</feature>
<dbReference type="Gene3D" id="2.60.40.420">
    <property type="entry name" value="Cupredoxins - blue copper proteins"/>
    <property type="match status" value="1"/>
</dbReference>
<reference evidence="6" key="1">
    <citation type="submission" date="2022-02" db="EMBL/GenBank/DDBJ databases">
        <title>The genetically variable rfb locus in Leptospira is a mobile cassette and a molecular signature of serovar identity.</title>
        <authorList>
            <person name="Nieves C."/>
            <person name="Vincent A.T."/>
            <person name="Zarantonelli L."/>
            <person name="Picardeau M."/>
            <person name="Veyrier F.J."/>
            <person name="Buschiazzo A."/>
        </authorList>
    </citation>
    <scope>NUCLEOTIDE SEQUENCE</scope>
    <source>
        <strain evidence="6">IP1512017</strain>
    </source>
</reference>
<keyword evidence="1" id="KW-0479">Metal-binding</keyword>
<dbReference type="InterPro" id="IPR008972">
    <property type="entry name" value="Cupredoxin"/>
</dbReference>
<gene>
    <name evidence="6" type="ORF">MAL03_10955</name>
</gene>
<protein>
    <submittedName>
        <fullName evidence="6">Multicopper oxidase domain-containing protein</fullName>
    </submittedName>
</protein>
<keyword evidence="2" id="KW-0560">Oxidoreductase</keyword>
<dbReference type="InterPro" id="IPR011707">
    <property type="entry name" value="Cu-oxidase-like_N"/>
</dbReference>
<dbReference type="AlphaFoldDB" id="A0A9Q8VY15"/>
<feature type="domain" description="Plastocyanin-like" evidence="4">
    <location>
        <begin position="242"/>
        <end position="343"/>
    </location>
</feature>
<dbReference type="InterPro" id="IPR045087">
    <property type="entry name" value="Cu-oxidase_fam"/>
</dbReference>
<keyword evidence="3" id="KW-0186">Copper</keyword>
<organism evidence="6 7">
    <name type="scientific">Leptospira noguchii</name>
    <dbReference type="NCBI Taxonomy" id="28182"/>
    <lineage>
        <taxon>Bacteria</taxon>
        <taxon>Pseudomonadati</taxon>
        <taxon>Spirochaetota</taxon>
        <taxon>Spirochaetia</taxon>
        <taxon>Leptospirales</taxon>
        <taxon>Leptospiraceae</taxon>
        <taxon>Leptospira</taxon>
    </lineage>
</organism>
<evidence type="ECO:0000313" key="6">
    <source>
        <dbReference type="EMBL" id="UOG55433.1"/>
    </source>
</evidence>
<dbReference type="Pfam" id="PF07732">
    <property type="entry name" value="Cu-oxidase_3"/>
    <property type="match status" value="1"/>
</dbReference>
<evidence type="ECO:0000256" key="1">
    <source>
        <dbReference type="ARBA" id="ARBA00022723"/>
    </source>
</evidence>
<evidence type="ECO:0000259" key="4">
    <source>
        <dbReference type="Pfam" id="PF07731"/>
    </source>
</evidence>
<evidence type="ECO:0000313" key="7">
    <source>
        <dbReference type="Proteomes" id="UP000829829"/>
    </source>
</evidence>
<sequence length="345" mass="38183">MLNFKKKLNRKQFLKWIGIGGAGLAAGAGISSIGDDEKSGLLCKIRPGIVGVNKETSIPGNPGNNSYGSMVHPPFHIDPTFLNRMELKNLEISSSGPILKQHISIVEIPLTVAHNTVVKAWTFNGMVPGPVIRAKLGQRMEITLRNDSEHPHSIHFHGSHDPNEDGWEPVVIGGEKTYQLIAGPIGFHPYHCHVPPLASHMAKGLYGGLIVDPPGGRPPAHEFMLILSGWDLEDKGKNDLFCWNGMAGFYDRYPIKVPVGQKVRLYIANMCEYEPVASFHLHAQTFDVFRTGTRLVPDDHTDVVTLGQTERVILEFTLPKRGRYMFHPHQTKMAEKGAMGWIVAV</sequence>
<dbReference type="SUPFAM" id="SSF49503">
    <property type="entry name" value="Cupredoxins"/>
    <property type="match status" value="2"/>
</dbReference>
<evidence type="ECO:0000259" key="5">
    <source>
        <dbReference type="Pfam" id="PF07732"/>
    </source>
</evidence>